<evidence type="ECO:0000256" key="4">
    <source>
        <dbReference type="ARBA" id="ARBA00022833"/>
    </source>
</evidence>
<keyword evidence="4" id="KW-0862">Zinc</keyword>
<protein>
    <submittedName>
        <fullName evidence="10">Krueppel-like factor 1</fullName>
    </submittedName>
</protein>
<dbReference type="FunFam" id="3.30.160.60:FF:000032">
    <property type="entry name" value="Krueppel-like factor 4"/>
    <property type="match status" value="1"/>
</dbReference>
<keyword evidence="5" id="KW-0805">Transcription regulation</keyword>
<keyword evidence="3 7" id="KW-0863">Zinc-finger</keyword>
<dbReference type="InterPro" id="IPR013087">
    <property type="entry name" value="Znf_C2H2_type"/>
</dbReference>
<dbReference type="OrthoDB" id="8117402at2759"/>
<feature type="domain" description="C2H2-type" evidence="9">
    <location>
        <begin position="450"/>
        <end position="479"/>
    </location>
</feature>
<accession>A0A5N5T8C8</accession>
<evidence type="ECO:0000256" key="3">
    <source>
        <dbReference type="ARBA" id="ARBA00022771"/>
    </source>
</evidence>
<evidence type="ECO:0000256" key="6">
    <source>
        <dbReference type="ARBA" id="ARBA00023163"/>
    </source>
</evidence>
<name>A0A5N5T8C8_9CRUS</name>
<dbReference type="PROSITE" id="PS50157">
    <property type="entry name" value="ZINC_FINGER_C2H2_2"/>
    <property type="match status" value="3"/>
</dbReference>
<reference evidence="10 11" key="1">
    <citation type="journal article" date="2019" name="PLoS Biol.">
        <title>Sex chromosomes control vertical transmission of feminizing Wolbachia symbionts in an isopod.</title>
        <authorList>
            <person name="Becking T."/>
            <person name="Chebbi M.A."/>
            <person name="Giraud I."/>
            <person name="Moumen B."/>
            <person name="Laverre T."/>
            <person name="Caubet Y."/>
            <person name="Peccoud J."/>
            <person name="Gilbert C."/>
            <person name="Cordaux R."/>
        </authorList>
    </citation>
    <scope>NUCLEOTIDE SEQUENCE [LARGE SCALE GENOMIC DNA]</scope>
    <source>
        <strain evidence="10">ANa2</strain>
        <tissue evidence="10">Whole body excluding digestive tract and cuticle</tissue>
    </source>
</reference>
<dbReference type="GO" id="GO:0008270">
    <property type="term" value="F:zinc ion binding"/>
    <property type="evidence" value="ECO:0007669"/>
    <property type="project" value="UniProtKB-KW"/>
</dbReference>
<dbReference type="Pfam" id="PF00096">
    <property type="entry name" value="zf-C2H2"/>
    <property type="match status" value="3"/>
</dbReference>
<evidence type="ECO:0000313" key="11">
    <source>
        <dbReference type="Proteomes" id="UP000326759"/>
    </source>
</evidence>
<keyword evidence="1" id="KW-0479">Metal-binding</keyword>
<dbReference type="PROSITE" id="PS00028">
    <property type="entry name" value="ZINC_FINGER_C2H2_1"/>
    <property type="match status" value="3"/>
</dbReference>
<dbReference type="SUPFAM" id="SSF57667">
    <property type="entry name" value="beta-beta-alpha zinc fingers"/>
    <property type="match status" value="2"/>
</dbReference>
<keyword evidence="11" id="KW-1185">Reference proteome</keyword>
<evidence type="ECO:0000256" key="5">
    <source>
        <dbReference type="ARBA" id="ARBA00023015"/>
    </source>
</evidence>
<organism evidence="10 11">
    <name type="scientific">Armadillidium nasatum</name>
    <dbReference type="NCBI Taxonomy" id="96803"/>
    <lineage>
        <taxon>Eukaryota</taxon>
        <taxon>Metazoa</taxon>
        <taxon>Ecdysozoa</taxon>
        <taxon>Arthropoda</taxon>
        <taxon>Crustacea</taxon>
        <taxon>Multicrustacea</taxon>
        <taxon>Malacostraca</taxon>
        <taxon>Eumalacostraca</taxon>
        <taxon>Peracarida</taxon>
        <taxon>Isopoda</taxon>
        <taxon>Oniscidea</taxon>
        <taxon>Crinocheta</taxon>
        <taxon>Armadillidiidae</taxon>
        <taxon>Armadillidium</taxon>
    </lineage>
</organism>
<dbReference type="PANTHER" id="PTHR23235">
    <property type="entry name" value="KRUEPPEL-LIKE TRANSCRIPTION FACTOR"/>
    <property type="match status" value="1"/>
</dbReference>
<evidence type="ECO:0000259" key="9">
    <source>
        <dbReference type="PROSITE" id="PS50157"/>
    </source>
</evidence>
<dbReference type="Proteomes" id="UP000326759">
    <property type="component" value="Unassembled WGS sequence"/>
</dbReference>
<feature type="region of interest" description="Disordered" evidence="8">
    <location>
        <begin position="362"/>
        <end position="391"/>
    </location>
</feature>
<evidence type="ECO:0000256" key="7">
    <source>
        <dbReference type="PROSITE-ProRule" id="PRU00042"/>
    </source>
</evidence>
<gene>
    <name evidence="10" type="primary">KLF1_0</name>
    <name evidence="10" type="ORF">Anas_13812</name>
</gene>
<evidence type="ECO:0000256" key="2">
    <source>
        <dbReference type="ARBA" id="ARBA00022737"/>
    </source>
</evidence>
<feature type="compositionally biased region" description="Low complexity" evidence="8">
    <location>
        <begin position="42"/>
        <end position="55"/>
    </location>
</feature>
<dbReference type="GO" id="GO:0000978">
    <property type="term" value="F:RNA polymerase II cis-regulatory region sequence-specific DNA binding"/>
    <property type="evidence" value="ECO:0007669"/>
    <property type="project" value="TreeGrafter"/>
</dbReference>
<proteinExistence type="predicted"/>
<feature type="domain" description="C2H2-type" evidence="9">
    <location>
        <begin position="480"/>
        <end position="509"/>
    </location>
</feature>
<dbReference type="PANTHER" id="PTHR23235:SF158">
    <property type="entry name" value="C2H2-TYPE DOMAIN-CONTAINING PROTEIN"/>
    <property type="match status" value="1"/>
</dbReference>
<evidence type="ECO:0000256" key="8">
    <source>
        <dbReference type="SAM" id="MobiDB-lite"/>
    </source>
</evidence>
<feature type="domain" description="C2H2-type" evidence="9">
    <location>
        <begin position="510"/>
        <end position="536"/>
    </location>
</feature>
<dbReference type="EMBL" id="SEYY01006527">
    <property type="protein sequence ID" value="KAB7502871.1"/>
    <property type="molecule type" value="Genomic_DNA"/>
</dbReference>
<comment type="caution">
    <text evidence="10">The sequence shown here is derived from an EMBL/GenBank/DDBJ whole genome shotgun (WGS) entry which is preliminary data.</text>
</comment>
<dbReference type="InterPro" id="IPR036236">
    <property type="entry name" value="Znf_C2H2_sf"/>
</dbReference>
<dbReference type="SMART" id="SM00355">
    <property type="entry name" value="ZnF_C2H2"/>
    <property type="match status" value="3"/>
</dbReference>
<sequence length="536" mass="59804">MDCGRRQASRRVGERESGNSGGWADATKEGLPTNPGSCPTVSSNTTNSDDGSSSSPTQILSPPGSFEFQSYNNTDNSPNIVSNQDDVDVLHSTSSFQQHIPYNEVMKYNSHYTHYSNSYSNQQDETIVTPYMSSYQLPQQIPYQPPVCQGVQSHHLQNHDSYSYVQQNFLSDQYGSPYYAYDVESCSNEDSSTTKSCYSLNSHHPHLCPEVSHGNVFNQSEMMLMESEDFVDLDALAKSAVDHLSSNALGQSYCSPQIPLDVMQSSDLAQHLICNPVNKDKSNRNNGFILSSNEYESANSPISPQLSKSRALTMKQKSNPSFRDKVFTDFQKVTSSVENNIKSQYIPVTNTNTRTLSERATYAHGQVSPPASPETEEISRHPDNTIGYSRHGINPLTKVITPPSSPTIVDVLNSTSVPQPPQINKLHKDIPGETEVKLPKKSGRKKVTAHTCQHPGCGKTYTKSSHLKAHLRTHTGEKPYMCNWKGCGWKFARSDELTRHTRKHTGDRPFQCRLCERAFSRSDHLSLHMKRHVSST</sequence>
<dbReference type="GO" id="GO:0000981">
    <property type="term" value="F:DNA-binding transcription factor activity, RNA polymerase II-specific"/>
    <property type="evidence" value="ECO:0007669"/>
    <property type="project" value="TreeGrafter"/>
</dbReference>
<feature type="region of interest" description="Disordered" evidence="8">
    <location>
        <begin position="1"/>
        <end position="66"/>
    </location>
</feature>
<keyword evidence="6" id="KW-0804">Transcription</keyword>
<evidence type="ECO:0000313" key="10">
    <source>
        <dbReference type="EMBL" id="KAB7502871.1"/>
    </source>
</evidence>
<dbReference type="Gene3D" id="3.30.160.60">
    <property type="entry name" value="Classic Zinc Finger"/>
    <property type="match status" value="3"/>
</dbReference>
<evidence type="ECO:0000256" key="1">
    <source>
        <dbReference type="ARBA" id="ARBA00022723"/>
    </source>
</evidence>
<keyword evidence="2" id="KW-0677">Repeat</keyword>
<dbReference type="AlphaFoldDB" id="A0A5N5T8C8"/>